<evidence type="ECO:0000256" key="2">
    <source>
        <dbReference type="ARBA" id="ARBA00010663"/>
    </source>
</evidence>
<keyword evidence="11 12" id="KW-0807">Transducer</keyword>
<dbReference type="PROSITE" id="PS00237">
    <property type="entry name" value="G_PROTEIN_RECEP_F1_1"/>
    <property type="match status" value="1"/>
</dbReference>
<evidence type="ECO:0000256" key="1">
    <source>
        <dbReference type="ARBA" id="ARBA00004651"/>
    </source>
</evidence>
<feature type="transmembrane region" description="Helical" evidence="13">
    <location>
        <begin position="126"/>
        <end position="147"/>
    </location>
</feature>
<feature type="chain" id="PRO_5008259662" evidence="14">
    <location>
        <begin position="21"/>
        <end position="400"/>
    </location>
</feature>
<dbReference type="OrthoDB" id="2132067at2759"/>
<evidence type="ECO:0000256" key="4">
    <source>
        <dbReference type="ARBA" id="ARBA00022692"/>
    </source>
</evidence>
<evidence type="ECO:0000256" key="14">
    <source>
        <dbReference type="SAM" id="SignalP"/>
    </source>
</evidence>
<dbReference type="SUPFAM" id="SSF81321">
    <property type="entry name" value="Family A G protein-coupled receptor-like"/>
    <property type="match status" value="1"/>
</dbReference>
<organism evidence="16">
    <name type="scientific">Schmidtea mediterranea</name>
    <name type="common">Freshwater planarian flatworm</name>
    <dbReference type="NCBI Taxonomy" id="79327"/>
    <lineage>
        <taxon>Eukaryota</taxon>
        <taxon>Metazoa</taxon>
        <taxon>Spiralia</taxon>
        <taxon>Lophotrochozoa</taxon>
        <taxon>Platyhelminthes</taxon>
        <taxon>Rhabditophora</taxon>
        <taxon>Seriata</taxon>
        <taxon>Tricladida</taxon>
        <taxon>Continenticola</taxon>
        <taxon>Geoplanoidea</taxon>
        <taxon>Dugesiidae</taxon>
        <taxon>Schmidtea</taxon>
    </lineage>
</organism>
<dbReference type="GO" id="GO:0004983">
    <property type="term" value="F:neuropeptide Y receptor activity"/>
    <property type="evidence" value="ECO:0007669"/>
    <property type="project" value="InterPro"/>
</dbReference>
<evidence type="ECO:0000256" key="7">
    <source>
        <dbReference type="ARBA" id="ARBA00023136"/>
    </source>
</evidence>
<sequence length="400" mass="45374">MEVMGFVLITFMLVQATGNAQKIFNFSEISINVEFPKSSNSSAFGMQVLTSIIVPALFGIIFVVGLLGNGLVIAVIIRNGHMRNSTNILISSLAFADLTFIVFCIPLTISIYIYQGWIWNNFLCMIYQYLTWLTVYCSVYTLVLMSADRYLAIVHPITSVNWRTRNRSLTAVYISWIALIIINLPFLIHSRVLYTIPVKLANNQTRKNYYCGNKKLVNYNEAMDGYIDDYKALFNHYFTFFLFGFLLPLSMIVILYGLLLYRISQRLNNQQSANITRSNKKVTRLVVSVIIAFGVSWLPLHIVFLIQSTYGDPSNVAFRAFHMVANSMAYGNSMINPILYAFLSENFRTAFKKFLTCKISPCHLSSSSEAAANGSNKNQNQEIITKCEMETCLPLINSKD</sequence>
<feature type="transmembrane region" description="Helical" evidence="13">
    <location>
        <begin position="44"/>
        <end position="77"/>
    </location>
</feature>
<dbReference type="Pfam" id="PF00001">
    <property type="entry name" value="7tm_1"/>
    <property type="match status" value="1"/>
</dbReference>
<keyword evidence="9 12" id="KW-0675">Receptor</keyword>
<proteinExistence type="evidence at transcript level"/>
<evidence type="ECO:0000256" key="8">
    <source>
        <dbReference type="ARBA" id="ARBA00023157"/>
    </source>
</evidence>
<dbReference type="InterPro" id="IPR000611">
    <property type="entry name" value="NPY_rcpt"/>
</dbReference>
<dbReference type="EMBL" id="KX018957">
    <property type="protein sequence ID" value="ANO39118.1"/>
    <property type="molecule type" value="mRNA"/>
</dbReference>
<evidence type="ECO:0000313" key="16">
    <source>
        <dbReference type="EMBL" id="ANO39118.1"/>
    </source>
</evidence>
<evidence type="ECO:0000256" key="11">
    <source>
        <dbReference type="ARBA" id="ARBA00023224"/>
    </source>
</evidence>
<protein>
    <submittedName>
        <fullName evidence="16">GCR317</fullName>
    </submittedName>
</protein>
<dbReference type="PRINTS" id="PR00237">
    <property type="entry name" value="GPCRRHODOPSN"/>
</dbReference>
<keyword evidence="7 13" id="KW-0472">Membrane</keyword>
<accession>A0A193KUG3</accession>
<evidence type="ECO:0000256" key="6">
    <source>
        <dbReference type="ARBA" id="ARBA00023040"/>
    </source>
</evidence>
<comment type="similarity">
    <text evidence="2 12">Belongs to the G-protein coupled receptor 1 family.</text>
</comment>
<evidence type="ECO:0000259" key="15">
    <source>
        <dbReference type="PROSITE" id="PS50262"/>
    </source>
</evidence>
<keyword evidence="4 12" id="KW-0812">Transmembrane</keyword>
<dbReference type="InterPro" id="IPR000276">
    <property type="entry name" value="GPCR_Rhodpsn"/>
</dbReference>
<name>A0A193KUG3_SCHMD</name>
<dbReference type="PANTHER" id="PTHR45695:SF23">
    <property type="entry name" value="GALANIN-LIKE G-PROTEIN COUPLED RECEPTOR NPR-9"/>
    <property type="match status" value="1"/>
</dbReference>
<dbReference type="GO" id="GO:0005886">
    <property type="term" value="C:plasma membrane"/>
    <property type="evidence" value="ECO:0007669"/>
    <property type="project" value="UniProtKB-SubCell"/>
</dbReference>
<dbReference type="Gene3D" id="1.20.1070.10">
    <property type="entry name" value="Rhodopsin 7-helix transmembrane proteins"/>
    <property type="match status" value="1"/>
</dbReference>
<gene>
    <name evidence="16" type="primary">gcr317</name>
</gene>
<feature type="transmembrane region" description="Helical" evidence="13">
    <location>
        <begin position="89"/>
        <end position="114"/>
    </location>
</feature>
<feature type="transmembrane region" description="Helical" evidence="13">
    <location>
        <begin position="168"/>
        <end position="188"/>
    </location>
</feature>
<dbReference type="PRINTS" id="PR01012">
    <property type="entry name" value="NRPEPTIDEYR"/>
</dbReference>
<dbReference type="InterPro" id="IPR017452">
    <property type="entry name" value="GPCR_Rhodpsn_7TM"/>
</dbReference>
<feature type="transmembrane region" description="Helical" evidence="13">
    <location>
        <begin position="282"/>
        <end position="300"/>
    </location>
</feature>
<keyword evidence="8" id="KW-1015">Disulfide bond</keyword>
<reference evidence="16" key="1">
    <citation type="journal article" date="2016" name="PLoS Biol.">
        <title>GPCRs Direct Germline Development and Somatic Gonad Function in Planarians.</title>
        <authorList>
            <person name="Saberi A."/>
            <person name="Jamal A."/>
            <person name="Beets I."/>
            <person name="Schoofs L."/>
            <person name="Newmark P.A."/>
        </authorList>
    </citation>
    <scope>NUCLEOTIDE SEQUENCE</scope>
</reference>
<dbReference type="PANTHER" id="PTHR45695">
    <property type="entry name" value="LEUCOKININ RECEPTOR-RELATED"/>
    <property type="match status" value="1"/>
</dbReference>
<evidence type="ECO:0000256" key="13">
    <source>
        <dbReference type="SAM" id="Phobius"/>
    </source>
</evidence>
<keyword evidence="14" id="KW-0732">Signal</keyword>
<dbReference type="SMART" id="SM01381">
    <property type="entry name" value="7TM_GPCR_Srsx"/>
    <property type="match status" value="1"/>
</dbReference>
<dbReference type="AlphaFoldDB" id="A0A193KUG3"/>
<comment type="subcellular location">
    <subcellularLocation>
        <location evidence="1">Cell membrane</location>
        <topology evidence="1">Multi-pass membrane protein</topology>
    </subcellularLocation>
</comment>
<feature type="transmembrane region" description="Helical" evidence="13">
    <location>
        <begin position="320"/>
        <end position="343"/>
    </location>
</feature>
<keyword evidence="6 12" id="KW-0297">G-protein coupled receptor</keyword>
<dbReference type="PROSITE" id="PS50262">
    <property type="entry name" value="G_PROTEIN_RECEP_F1_2"/>
    <property type="match status" value="1"/>
</dbReference>
<evidence type="ECO:0000256" key="12">
    <source>
        <dbReference type="RuleBase" id="RU000688"/>
    </source>
</evidence>
<evidence type="ECO:0000256" key="5">
    <source>
        <dbReference type="ARBA" id="ARBA00022989"/>
    </source>
</evidence>
<feature type="domain" description="G-protein coupled receptors family 1 profile" evidence="15">
    <location>
        <begin position="68"/>
        <end position="340"/>
    </location>
</feature>
<evidence type="ECO:0000256" key="9">
    <source>
        <dbReference type="ARBA" id="ARBA00023170"/>
    </source>
</evidence>
<evidence type="ECO:0000256" key="3">
    <source>
        <dbReference type="ARBA" id="ARBA00022475"/>
    </source>
</evidence>
<keyword evidence="3" id="KW-1003">Cell membrane</keyword>
<keyword evidence="10" id="KW-0325">Glycoprotein</keyword>
<feature type="signal peptide" evidence="14">
    <location>
        <begin position="1"/>
        <end position="20"/>
    </location>
</feature>
<keyword evidence="5 13" id="KW-1133">Transmembrane helix</keyword>
<evidence type="ECO:0000256" key="10">
    <source>
        <dbReference type="ARBA" id="ARBA00023180"/>
    </source>
</evidence>
<feature type="transmembrane region" description="Helical" evidence="13">
    <location>
        <begin position="237"/>
        <end position="261"/>
    </location>
</feature>